<sequence length="122" mass="12403">MIIYRWLAAAALALSPLLAAAEQDPADARIADPSAAQAAVPALGFQSSFKDYKGMAEDADTPDTVWIAANKEIVGQASHAGHDGQGAASAVSALPEPSGKAGLPAASHADHQMHGMQHGKGH</sequence>
<gene>
    <name evidence="3" type="ORF">G3574_02765</name>
</gene>
<name>A0A6B3SH73_9BURK</name>
<feature type="signal peptide" evidence="2">
    <location>
        <begin position="1"/>
        <end position="21"/>
    </location>
</feature>
<organism evidence="3 4">
    <name type="scientific">Noviherbaspirillum galbum</name>
    <dbReference type="NCBI Taxonomy" id="2709383"/>
    <lineage>
        <taxon>Bacteria</taxon>
        <taxon>Pseudomonadati</taxon>
        <taxon>Pseudomonadota</taxon>
        <taxon>Betaproteobacteria</taxon>
        <taxon>Burkholderiales</taxon>
        <taxon>Oxalobacteraceae</taxon>
        <taxon>Noviherbaspirillum</taxon>
    </lineage>
</organism>
<keyword evidence="2" id="KW-0732">Signal</keyword>
<feature type="chain" id="PRO_5025600655" evidence="2">
    <location>
        <begin position="22"/>
        <end position="122"/>
    </location>
</feature>
<comment type="caution">
    <text evidence="3">The sequence shown here is derived from an EMBL/GenBank/DDBJ whole genome shotgun (WGS) entry which is preliminary data.</text>
</comment>
<proteinExistence type="predicted"/>
<feature type="region of interest" description="Disordered" evidence="1">
    <location>
        <begin position="77"/>
        <end position="122"/>
    </location>
</feature>
<dbReference type="RefSeq" id="WP_163960487.1">
    <property type="nucleotide sequence ID" value="NZ_JAAIVB010000010.1"/>
</dbReference>
<dbReference type="AlphaFoldDB" id="A0A6B3SH73"/>
<protein>
    <submittedName>
        <fullName evidence="3">Uncharacterized protein</fullName>
    </submittedName>
</protein>
<keyword evidence="4" id="KW-1185">Reference proteome</keyword>
<evidence type="ECO:0000313" key="4">
    <source>
        <dbReference type="Proteomes" id="UP000482155"/>
    </source>
</evidence>
<reference evidence="3 4" key="1">
    <citation type="submission" date="2020-02" db="EMBL/GenBank/DDBJ databases">
        <authorList>
            <person name="Kim M.K."/>
        </authorList>
    </citation>
    <scope>NUCLEOTIDE SEQUENCE [LARGE SCALE GENOMIC DNA]</scope>
    <source>
        <strain evidence="3 4">17J57-3</strain>
    </source>
</reference>
<dbReference type="EMBL" id="JAAIVB010000010">
    <property type="protein sequence ID" value="NEX59990.1"/>
    <property type="molecule type" value="Genomic_DNA"/>
</dbReference>
<evidence type="ECO:0000313" key="3">
    <source>
        <dbReference type="EMBL" id="NEX59990.1"/>
    </source>
</evidence>
<evidence type="ECO:0000256" key="1">
    <source>
        <dbReference type="SAM" id="MobiDB-lite"/>
    </source>
</evidence>
<dbReference type="Proteomes" id="UP000482155">
    <property type="component" value="Unassembled WGS sequence"/>
</dbReference>
<evidence type="ECO:0000256" key="2">
    <source>
        <dbReference type="SAM" id="SignalP"/>
    </source>
</evidence>
<accession>A0A6B3SH73</accession>